<dbReference type="SUPFAM" id="SSF46557">
    <property type="entry name" value="GreA transcript cleavage protein, N-terminal domain"/>
    <property type="match status" value="1"/>
</dbReference>
<protein>
    <recommendedName>
        <fullName evidence="2">Transcription elongation factor GreA</fullName>
    </recommendedName>
    <alternativeName>
        <fullName evidence="6">Transcript cleavage factor GreA</fullName>
    </alternativeName>
</protein>
<dbReference type="AlphaFoldDB" id="A0A1J0GJJ6"/>
<evidence type="ECO:0000256" key="2">
    <source>
        <dbReference type="ARBA" id="ARBA00013729"/>
    </source>
</evidence>
<sequence length="156" mass="17597">MNNKLTKKDVEKLQKEFDYRKGPLTMEIAHEKMLAAAHGDRSENAEYKAAKSNMYENFRRMGYLIKMIRSAEIMDDVIGKTAGANIGNKLLIKFEGSDDIEEIELVTTLQVDIINGKFSIESPIGKVLFGKLIGDIVEVESPDGNYKIELINIIKE</sequence>
<dbReference type="STRING" id="1552.A7L45_16100"/>
<dbReference type="InterPro" id="IPR036805">
    <property type="entry name" value="Tscrpt_elong_fac_GreA/B_N_sf"/>
</dbReference>
<dbReference type="InterPro" id="IPR036953">
    <property type="entry name" value="GreA/GreB_C_sf"/>
</dbReference>
<keyword evidence="10" id="KW-1185">Reference proteome</keyword>
<dbReference type="InterPro" id="IPR022691">
    <property type="entry name" value="Tscrpt_elong_fac_GreA/B_N"/>
</dbReference>
<dbReference type="Gene3D" id="1.10.287.180">
    <property type="entry name" value="Transcription elongation factor, GreA/GreB, N-terminal domain"/>
    <property type="match status" value="1"/>
</dbReference>
<evidence type="ECO:0000256" key="4">
    <source>
        <dbReference type="ARBA" id="ARBA00023125"/>
    </source>
</evidence>
<dbReference type="PANTHER" id="PTHR30437">
    <property type="entry name" value="TRANSCRIPTION ELONGATION FACTOR GREA"/>
    <property type="match status" value="1"/>
</dbReference>
<dbReference type="PIRSF" id="PIRSF006092">
    <property type="entry name" value="GreA_GreB"/>
    <property type="match status" value="1"/>
</dbReference>
<reference evidence="10" key="1">
    <citation type="journal article" date="2016" name="Front. Microbiol.">
        <title>Complete Genome Sequence of Clostridium estertheticum DSM 8809, a Microbe Identified in Spoiled Vacuum Packed Beef.</title>
        <authorList>
            <person name="Yu Z."/>
            <person name="Gunn L."/>
            <person name="Brennan E."/>
            <person name="Reid R."/>
            <person name="Wall P.G."/>
            <person name="Gaora O.P."/>
            <person name="Hurley D."/>
            <person name="Bolton D."/>
            <person name="Fanning S."/>
        </authorList>
    </citation>
    <scope>NUCLEOTIDE SEQUENCE [LARGE SCALE GENOMIC DNA]</scope>
    <source>
        <strain evidence="10">DSM 8809</strain>
    </source>
</reference>
<keyword evidence="4" id="KW-0238">DNA-binding</keyword>
<dbReference type="GO" id="GO:0032784">
    <property type="term" value="P:regulation of DNA-templated transcription elongation"/>
    <property type="evidence" value="ECO:0007669"/>
    <property type="project" value="InterPro"/>
</dbReference>
<dbReference type="Gene3D" id="3.10.50.30">
    <property type="entry name" value="Transcription elongation factor, GreA/GreB, C-terminal domain"/>
    <property type="match status" value="1"/>
</dbReference>
<proteinExistence type="inferred from homology"/>
<comment type="similarity">
    <text evidence="1">Belongs to the GreA/GreB family.</text>
</comment>
<evidence type="ECO:0000256" key="5">
    <source>
        <dbReference type="ARBA" id="ARBA00023163"/>
    </source>
</evidence>
<evidence type="ECO:0000313" key="9">
    <source>
        <dbReference type="EMBL" id="APC41491.1"/>
    </source>
</evidence>
<dbReference type="RefSeq" id="WP_071613784.1">
    <property type="nucleotide sequence ID" value="NZ_CP015756.1"/>
</dbReference>
<dbReference type="OrthoDB" id="9808774at2"/>
<evidence type="ECO:0000256" key="1">
    <source>
        <dbReference type="ARBA" id="ARBA00008213"/>
    </source>
</evidence>
<dbReference type="GO" id="GO:0003677">
    <property type="term" value="F:DNA binding"/>
    <property type="evidence" value="ECO:0007669"/>
    <property type="project" value="UniProtKB-KW"/>
</dbReference>
<dbReference type="EMBL" id="CP015756">
    <property type="protein sequence ID" value="APC41491.1"/>
    <property type="molecule type" value="Genomic_DNA"/>
</dbReference>
<dbReference type="GO" id="GO:0006354">
    <property type="term" value="P:DNA-templated transcription elongation"/>
    <property type="evidence" value="ECO:0007669"/>
    <property type="project" value="TreeGrafter"/>
</dbReference>
<dbReference type="SUPFAM" id="SSF54534">
    <property type="entry name" value="FKBP-like"/>
    <property type="match status" value="1"/>
</dbReference>
<name>A0A1J0GJJ6_9CLOT</name>
<dbReference type="PANTHER" id="PTHR30437:SF4">
    <property type="entry name" value="TRANSCRIPTION ELONGATION FACTOR GREA"/>
    <property type="match status" value="1"/>
</dbReference>
<evidence type="ECO:0000259" key="8">
    <source>
        <dbReference type="Pfam" id="PF03449"/>
    </source>
</evidence>
<evidence type="ECO:0000259" key="7">
    <source>
        <dbReference type="Pfam" id="PF01272"/>
    </source>
</evidence>
<accession>A0A1J0GJJ6</accession>
<organism evidence="9 10">
    <name type="scientific">Clostridium estertheticum subsp. estertheticum</name>
    <dbReference type="NCBI Taxonomy" id="1552"/>
    <lineage>
        <taxon>Bacteria</taxon>
        <taxon>Bacillati</taxon>
        <taxon>Bacillota</taxon>
        <taxon>Clostridia</taxon>
        <taxon>Eubacteriales</taxon>
        <taxon>Clostridiaceae</taxon>
        <taxon>Clostridium</taxon>
    </lineage>
</organism>
<dbReference type="InterPro" id="IPR023459">
    <property type="entry name" value="Tscrpt_elong_fac_GreA/B_fam"/>
</dbReference>
<dbReference type="InterPro" id="IPR001437">
    <property type="entry name" value="Tscrpt_elong_fac_GreA/B_C"/>
</dbReference>
<dbReference type="Pfam" id="PF03449">
    <property type="entry name" value="GreA_GreB_N"/>
    <property type="match status" value="1"/>
</dbReference>
<dbReference type="Proteomes" id="UP000182569">
    <property type="component" value="Chromosome"/>
</dbReference>
<gene>
    <name evidence="9" type="ORF">A7L45_16100</name>
</gene>
<dbReference type="Pfam" id="PF01272">
    <property type="entry name" value="GreA_GreB"/>
    <property type="match status" value="1"/>
</dbReference>
<evidence type="ECO:0000256" key="3">
    <source>
        <dbReference type="ARBA" id="ARBA00023015"/>
    </source>
</evidence>
<dbReference type="FunFam" id="1.10.287.180:FF:000001">
    <property type="entry name" value="Transcription elongation factor GreA"/>
    <property type="match status" value="1"/>
</dbReference>
<evidence type="ECO:0000313" key="10">
    <source>
        <dbReference type="Proteomes" id="UP000182569"/>
    </source>
</evidence>
<evidence type="ECO:0000256" key="6">
    <source>
        <dbReference type="ARBA" id="ARBA00030776"/>
    </source>
</evidence>
<dbReference type="GO" id="GO:0070063">
    <property type="term" value="F:RNA polymerase binding"/>
    <property type="evidence" value="ECO:0007669"/>
    <property type="project" value="InterPro"/>
</dbReference>
<feature type="domain" description="Transcription elongation factor GreA/GreB C-terminal" evidence="7">
    <location>
        <begin position="85"/>
        <end position="153"/>
    </location>
</feature>
<keyword evidence="5" id="KW-0804">Transcription</keyword>
<keyword evidence="3" id="KW-0805">Transcription regulation</keyword>
<feature type="domain" description="Transcription elongation factor GreA/GreB N-terminal" evidence="8">
    <location>
        <begin position="4"/>
        <end position="73"/>
    </location>
</feature>
<dbReference type="KEGG" id="ceu:A7L45_16100"/>